<keyword evidence="2" id="KW-1185">Reference proteome</keyword>
<reference evidence="2" key="1">
    <citation type="journal article" date="2024" name="Proc. Natl. Acad. Sci. U.S.A.">
        <title>Extraordinary preservation of gene collinearity over three hundred million years revealed in homosporous lycophytes.</title>
        <authorList>
            <person name="Li C."/>
            <person name="Wickell D."/>
            <person name="Kuo L.Y."/>
            <person name="Chen X."/>
            <person name="Nie B."/>
            <person name="Liao X."/>
            <person name="Peng D."/>
            <person name="Ji J."/>
            <person name="Jenkins J."/>
            <person name="Williams M."/>
            <person name="Shu S."/>
            <person name="Plott C."/>
            <person name="Barry K."/>
            <person name="Rajasekar S."/>
            <person name="Grimwood J."/>
            <person name="Han X."/>
            <person name="Sun S."/>
            <person name="Hou Z."/>
            <person name="He W."/>
            <person name="Dai G."/>
            <person name="Sun C."/>
            <person name="Schmutz J."/>
            <person name="Leebens-Mack J.H."/>
            <person name="Li F.W."/>
            <person name="Wang L."/>
        </authorList>
    </citation>
    <scope>NUCLEOTIDE SEQUENCE [LARGE SCALE GENOMIC DNA]</scope>
    <source>
        <strain evidence="2">cv. PW_Plant_1</strain>
    </source>
</reference>
<protein>
    <submittedName>
        <fullName evidence="1">Uncharacterized protein</fullName>
    </submittedName>
</protein>
<dbReference type="EMBL" id="CM055092">
    <property type="protein sequence ID" value="KAJ7568186.1"/>
    <property type="molecule type" value="Genomic_DNA"/>
</dbReference>
<accession>A0ACC2EP22</accession>
<name>A0ACC2EP22_DIPCM</name>
<gene>
    <name evidence="1" type="ORF">O6H91_01G022000</name>
</gene>
<evidence type="ECO:0000313" key="2">
    <source>
        <dbReference type="Proteomes" id="UP001162992"/>
    </source>
</evidence>
<organism evidence="1 2">
    <name type="scientific">Diphasiastrum complanatum</name>
    <name type="common">Issler's clubmoss</name>
    <name type="synonym">Lycopodium complanatum</name>
    <dbReference type="NCBI Taxonomy" id="34168"/>
    <lineage>
        <taxon>Eukaryota</taxon>
        <taxon>Viridiplantae</taxon>
        <taxon>Streptophyta</taxon>
        <taxon>Embryophyta</taxon>
        <taxon>Tracheophyta</taxon>
        <taxon>Lycopodiopsida</taxon>
        <taxon>Lycopodiales</taxon>
        <taxon>Lycopodiaceae</taxon>
        <taxon>Lycopodioideae</taxon>
        <taxon>Diphasiastrum</taxon>
    </lineage>
</organism>
<dbReference type="Proteomes" id="UP001162992">
    <property type="component" value="Chromosome 1"/>
</dbReference>
<comment type="caution">
    <text evidence="1">The sequence shown here is derived from an EMBL/GenBank/DDBJ whole genome shotgun (WGS) entry which is preliminary data.</text>
</comment>
<proteinExistence type="predicted"/>
<sequence>MSHEKFQVSKFSKLQAAFLELDQGIPLPNGWEKCLDLKSGRIYYKSLHTGVKTNEDPRKHLGALSKCLAFPVHCFGGARANIQLESDHRNTISSHLNSMKEGTNFLSLHERNTSALKEGDLALKLSLPGFEFDDLQRGKARKTEFNSQTSNNSQSQTPILSTLSTMSSLSSLRLSLRSSCLFEATSSSSGLKFSHRAPCNSWTSSASSSSPSAMSFQGDVDEIPEVNSFHAVQISRKGKEAEPVLVAVGCQRCLMYVMLSKENPQCPKCGNMFLLDFPSPPANRESHSFNTTLKRNRG</sequence>
<evidence type="ECO:0000313" key="1">
    <source>
        <dbReference type="EMBL" id="KAJ7568186.1"/>
    </source>
</evidence>